<reference evidence="1 2" key="1">
    <citation type="journal article" date="2010" name="Stand. Genomic Sci.">
        <title>Complete genome sequence of Ignisphaera aggregans type strain (AQ1.S1).</title>
        <authorList>
            <person name="Goker M."/>
            <person name="Held B."/>
            <person name="Lapidus A."/>
            <person name="Nolan M."/>
            <person name="Spring S."/>
            <person name="Yasawong M."/>
            <person name="Lucas S."/>
            <person name="Glavina Del Rio T."/>
            <person name="Tice H."/>
            <person name="Cheng J.F."/>
            <person name="Goodwin L."/>
            <person name="Tapia R."/>
            <person name="Pitluck S."/>
            <person name="Liolios K."/>
            <person name="Ivanova N."/>
            <person name="Mavromatis K."/>
            <person name="Mikhailova N."/>
            <person name="Pati A."/>
            <person name="Chen A."/>
            <person name="Palaniappan K."/>
            <person name="Brambilla E."/>
            <person name="Land M."/>
            <person name="Hauser L."/>
            <person name="Chang Y.J."/>
            <person name="Jeffries C.D."/>
            <person name="Brettin T."/>
            <person name="Detter J.C."/>
            <person name="Han C."/>
            <person name="Rohde M."/>
            <person name="Sikorski J."/>
            <person name="Woyke T."/>
            <person name="Bristow J."/>
            <person name="Eisen J.A."/>
            <person name="Markowitz V."/>
            <person name="Hugenholtz P."/>
            <person name="Kyrpides N.C."/>
            <person name="Klenk H.P."/>
        </authorList>
    </citation>
    <scope>NUCLEOTIDE SEQUENCE [LARGE SCALE GENOMIC DNA]</scope>
    <source>
        <strain evidence="2">DSM 17230 / JCM 13409 / AQ1.S1</strain>
    </source>
</reference>
<protein>
    <submittedName>
        <fullName evidence="1">Uncharacterized protein</fullName>
    </submittedName>
</protein>
<name>E0SQ98_IGNAA</name>
<keyword evidence="2" id="KW-1185">Reference proteome</keyword>
<accession>E0SQ98</accession>
<dbReference type="KEGG" id="iag:Igag_0199"/>
<evidence type="ECO:0000313" key="2">
    <source>
        <dbReference type="Proteomes" id="UP000001304"/>
    </source>
</evidence>
<sequence>MKSIISEKIYAPIVLIGLPIEELYTYIVSTISTNLCSIKISIKSSDKCNKNVDYSDIENTIFSYINMFLTEIDVSCVDGKIEVQCAKKAPEISLFAVITMEIIKNILELKRINYREILHTLSLFDEKLFKGASTYIRSLRCSYLYRSLCISKGFDEDIMFKFRPIEADIVAEVGCSRVPCLCVKYSFDKYLMNYILKLFSYVISKLSSDLREVKDIENRTKDMVRLVYSIENVFASYISETKIDINMLHFVKPITNFNSISFYLIQF</sequence>
<dbReference type="BioCyc" id="IAGG583356:GHAH-209-MONOMER"/>
<gene>
    <name evidence="1" type="ordered locus">Igag_0199</name>
</gene>
<dbReference type="HOGENOM" id="CLU_1040534_0_0_2"/>
<dbReference type="STRING" id="583356.Igag_0199"/>
<dbReference type="Proteomes" id="UP000001304">
    <property type="component" value="Chromosome"/>
</dbReference>
<organism evidence="1 2">
    <name type="scientific">Ignisphaera aggregans (strain DSM 17230 / JCM 13409 / AQ1.S1)</name>
    <dbReference type="NCBI Taxonomy" id="583356"/>
    <lineage>
        <taxon>Archaea</taxon>
        <taxon>Thermoproteota</taxon>
        <taxon>Thermoprotei</taxon>
        <taxon>Desulfurococcales</taxon>
        <taxon>Desulfurococcaceae</taxon>
        <taxon>Ignisphaera</taxon>
    </lineage>
</organism>
<evidence type="ECO:0000313" key="1">
    <source>
        <dbReference type="EMBL" id="ADM27048.1"/>
    </source>
</evidence>
<dbReference type="AlphaFoldDB" id="E0SQ98"/>
<proteinExistence type="predicted"/>
<dbReference type="EMBL" id="CP002098">
    <property type="protein sequence ID" value="ADM27048.1"/>
    <property type="molecule type" value="Genomic_DNA"/>
</dbReference>